<feature type="transmembrane region" description="Helical" evidence="1">
    <location>
        <begin position="43"/>
        <end position="63"/>
    </location>
</feature>
<evidence type="ECO:0000313" key="2">
    <source>
        <dbReference type="EMBL" id="KAJ3124510.1"/>
    </source>
</evidence>
<reference evidence="2" key="1">
    <citation type="submission" date="2020-05" db="EMBL/GenBank/DDBJ databases">
        <title>Phylogenomic resolution of chytrid fungi.</title>
        <authorList>
            <person name="Stajich J.E."/>
            <person name="Amses K."/>
            <person name="Simmons R."/>
            <person name="Seto K."/>
            <person name="Myers J."/>
            <person name="Bonds A."/>
            <person name="Quandt C.A."/>
            <person name="Barry K."/>
            <person name="Liu P."/>
            <person name="Grigoriev I."/>
            <person name="Longcore J.E."/>
            <person name="James T.Y."/>
        </authorList>
    </citation>
    <scope>NUCLEOTIDE SEQUENCE</scope>
    <source>
        <strain evidence="2">JEL0513</strain>
    </source>
</reference>
<evidence type="ECO:0000256" key="1">
    <source>
        <dbReference type="SAM" id="Phobius"/>
    </source>
</evidence>
<gene>
    <name evidence="2" type="ORF">HK100_011212</name>
</gene>
<feature type="transmembrane region" description="Helical" evidence="1">
    <location>
        <begin position="6"/>
        <end position="23"/>
    </location>
</feature>
<keyword evidence="1" id="KW-0812">Transmembrane</keyword>
<keyword evidence="3" id="KW-1185">Reference proteome</keyword>
<dbReference type="Gene3D" id="1.20.1070.10">
    <property type="entry name" value="Rhodopsin 7-helix transmembrane proteins"/>
    <property type="match status" value="1"/>
</dbReference>
<dbReference type="SUPFAM" id="SSF81321">
    <property type="entry name" value="Family A G protein-coupled receptor-like"/>
    <property type="match status" value="1"/>
</dbReference>
<dbReference type="AlphaFoldDB" id="A0AAD5T3F2"/>
<keyword evidence="1" id="KW-0472">Membrane</keyword>
<organism evidence="2 3">
    <name type="scientific">Physocladia obscura</name>
    <dbReference type="NCBI Taxonomy" id="109957"/>
    <lineage>
        <taxon>Eukaryota</taxon>
        <taxon>Fungi</taxon>
        <taxon>Fungi incertae sedis</taxon>
        <taxon>Chytridiomycota</taxon>
        <taxon>Chytridiomycota incertae sedis</taxon>
        <taxon>Chytridiomycetes</taxon>
        <taxon>Chytridiales</taxon>
        <taxon>Chytriomycetaceae</taxon>
        <taxon>Physocladia</taxon>
    </lineage>
</organism>
<accession>A0AAD5T3F2</accession>
<comment type="caution">
    <text evidence="2">The sequence shown here is derived from an EMBL/GenBank/DDBJ whole genome shotgun (WGS) entry which is preliminary data.</text>
</comment>
<dbReference type="Proteomes" id="UP001211907">
    <property type="component" value="Unassembled WGS sequence"/>
</dbReference>
<keyword evidence="1" id="KW-1133">Transmembrane helix</keyword>
<evidence type="ECO:0000313" key="3">
    <source>
        <dbReference type="Proteomes" id="UP001211907"/>
    </source>
</evidence>
<sequence length="222" mass="25363">MLDLTNPGAAAFSFVCLLLMFALNAHLAMERYFQIKEHKYAKVLYALLWTVVVATLGVAFWIYTSSPTSDSIKPDNSPQQTVWLVLVSIIYIGTSAVMAWFYTRTYRYSSRQFDENPALATFFMKEQDGREDDPEALEIVRLRVERQILTKCLVMSLAVMALYAPFFAYEFQACLTGAIPFFDLTGVYQSLSFLFLAADVLVTPILVFAFKKEVREAVIFWK</sequence>
<feature type="transmembrane region" description="Helical" evidence="1">
    <location>
        <begin position="188"/>
        <end position="210"/>
    </location>
</feature>
<name>A0AAD5T3F2_9FUNG</name>
<dbReference type="EMBL" id="JADGJH010000668">
    <property type="protein sequence ID" value="KAJ3124510.1"/>
    <property type="molecule type" value="Genomic_DNA"/>
</dbReference>
<feature type="transmembrane region" description="Helical" evidence="1">
    <location>
        <begin position="83"/>
        <end position="102"/>
    </location>
</feature>
<feature type="transmembrane region" description="Helical" evidence="1">
    <location>
        <begin position="148"/>
        <end position="168"/>
    </location>
</feature>
<proteinExistence type="predicted"/>
<protein>
    <submittedName>
        <fullName evidence="2">Uncharacterized protein</fullName>
    </submittedName>
</protein>